<feature type="signal peptide" evidence="2">
    <location>
        <begin position="1"/>
        <end position="16"/>
    </location>
</feature>
<dbReference type="PANTHER" id="PTHR20883">
    <property type="entry name" value="PHYTANOYL-COA DIOXYGENASE DOMAIN CONTAINING 1"/>
    <property type="match status" value="1"/>
</dbReference>
<dbReference type="Gene3D" id="2.60.120.620">
    <property type="entry name" value="q2cbj1_9rhob like domain"/>
    <property type="match status" value="1"/>
</dbReference>
<gene>
    <name evidence="3" type="ORF">CPEL01642_LOCUS3220</name>
</gene>
<keyword evidence="2" id="KW-0732">Signal</keyword>
<dbReference type="SUPFAM" id="SSF51197">
    <property type="entry name" value="Clavaminate synthase-like"/>
    <property type="match status" value="1"/>
</dbReference>
<reference evidence="3" key="1">
    <citation type="submission" date="2021-01" db="EMBL/GenBank/DDBJ databases">
        <authorList>
            <person name="Corre E."/>
            <person name="Pelletier E."/>
            <person name="Niang G."/>
            <person name="Scheremetjew M."/>
            <person name="Finn R."/>
            <person name="Kale V."/>
            <person name="Holt S."/>
            <person name="Cochrane G."/>
            <person name="Meng A."/>
            <person name="Brown T."/>
            <person name="Cohen L."/>
        </authorList>
    </citation>
    <scope>NUCLEOTIDE SEQUENCE</scope>
    <source>
        <strain evidence="3">PLY182g</strain>
    </source>
</reference>
<comment type="cofactor">
    <cofactor evidence="1">
        <name>Fe cation</name>
        <dbReference type="ChEBI" id="CHEBI:24875"/>
    </cofactor>
</comment>
<evidence type="ECO:0000256" key="1">
    <source>
        <dbReference type="ARBA" id="ARBA00001962"/>
    </source>
</evidence>
<protein>
    <recommendedName>
        <fullName evidence="4">Phytanoyl-CoA dioxygenase</fullName>
    </recommendedName>
</protein>
<evidence type="ECO:0000313" key="3">
    <source>
        <dbReference type="EMBL" id="CAD8599890.1"/>
    </source>
</evidence>
<dbReference type="EMBL" id="HBEY01006569">
    <property type="protein sequence ID" value="CAD8599890.1"/>
    <property type="molecule type" value="Transcribed_RNA"/>
</dbReference>
<accession>A0A7S0L216</accession>
<name>A0A7S0L216_9EUKA</name>
<dbReference type="Pfam" id="PF05721">
    <property type="entry name" value="PhyH"/>
    <property type="match status" value="1"/>
</dbReference>
<dbReference type="InterPro" id="IPR008775">
    <property type="entry name" value="Phytyl_CoA_dOase-like"/>
</dbReference>
<sequence>MRTIPICILLVAEAAAMPLQHPGRITLTKEQLETYDRDGVVLVKGVLTGWRLRRLKSTAEGILQQNGPRVAGYRLIDFQGWRNNCVLRSVACDGTVPDLVAQVMRLKTDERLRVLKDAMLALKPGDEGCGWHVDDKFFWPCHDSATNEDARLEGVNVWITLSPLTAAEGGGLAVASRSARAAWREEARMAIAGAVGHVPNTCRMATLSPATHRRLERMKVLHQMEPGDALLHSRYCFHRSETFAHGDLKLRYSIRYMPEDARIFNNGFEAVLKAKRLQGGESLAACGEFYPQVWPRPLWRERMLIRMGRITEEVLPKASPKTHS</sequence>
<feature type="chain" id="PRO_5030665202" description="Phytanoyl-CoA dioxygenase" evidence="2">
    <location>
        <begin position="17"/>
        <end position="324"/>
    </location>
</feature>
<organism evidence="3">
    <name type="scientific">Coccolithus braarudii</name>
    <dbReference type="NCBI Taxonomy" id="221442"/>
    <lineage>
        <taxon>Eukaryota</taxon>
        <taxon>Haptista</taxon>
        <taxon>Haptophyta</taxon>
        <taxon>Prymnesiophyceae</taxon>
        <taxon>Coccolithales</taxon>
        <taxon>Coccolithaceae</taxon>
        <taxon>Coccolithus</taxon>
    </lineage>
</organism>
<proteinExistence type="predicted"/>
<evidence type="ECO:0008006" key="4">
    <source>
        <dbReference type="Google" id="ProtNLM"/>
    </source>
</evidence>
<dbReference type="PANTHER" id="PTHR20883:SF46">
    <property type="entry name" value="PHYTANOYL-COA HYDROXYLASE"/>
    <property type="match status" value="1"/>
</dbReference>
<evidence type="ECO:0000256" key="2">
    <source>
        <dbReference type="SAM" id="SignalP"/>
    </source>
</evidence>
<dbReference type="AlphaFoldDB" id="A0A7S0L216"/>